<dbReference type="AlphaFoldDB" id="A0A0F9DIB4"/>
<dbReference type="EMBL" id="LAZR01041539">
    <property type="protein sequence ID" value="KKL11728.1"/>
    <property type="molecule type" value="Genomic_DNA"/>
</dbReference>
<evidence type="ECO:0000256" key="1">
    <source>
        <dbReference type="SAM" id="Phobius"/>
    </source>
</evidence>
<gene>
    <name evidence="2" type="ORF">LCGC14_2542910</name>
</gene>
<name>A0A0F9DIB4_9ZZZZ</name>
<reference evidence="2" key="1">
    <citation type="journal article" date="2015" name="Nature">
        <title>Complex archaea that bridge the gap between prokaryotes and eukaryotes.</title>
        <authorList>
            <person name="Spang A."/>
            <person name="Saw J.H."/>
            <person name="Jorgensen S.L."/>
            <person name="Zaremba-Niedzwiedzka K."/>
            <person name="Martijn J."/>
            <person name="Lind A.E."/>
            <person name="van Eijk R."/>
            <person name="Schleper C."/>
            <person name="Guy L."/>
            <person name="Ettema T.J."/>
        </authorList>
    </citation>
    <scope>NUCLEOTIDE SEQUENCE</scope>
</reference>
<organism evidence="2">
    <name type="scientific">marine sediment metagenome</name>
    <dbReference type="NCBI Taxonomy" id="412755"/>
    <lineage>
        <taxon>unclassified sequences</taxon>
        <taxon>metagenomes</taxon>
        <taxon>ecological metagenomes</taxon>
    </lineage>
</organism>
<feature type="non-terminal residue" evidence="2">
    <location>
        <position position="71"/>
    </location>
</feature>
<keyword evidence="1" id="KW-0812">Transmembrane</keyword>
<protein>
    <submittedName>
        <fullName evidence="2">Uncharacterized protein</fullName>
    </submittedName>
</protein>
<keyword evidence="1" id="KW-0472">Membrane</keyword>
<accession>A0A0F9DIB4</accession>
<sequence length="71" mass="8486">MKKKIKDPLRIFRNTKGLHGKYLLIGLAYYPIFLIMWYGYYMWKKDLSSFGYKVSVEITQNIGKEKMTNDV</sequence>
<feature type="transmembrane region" description="Helical" evidence="1">
    <location>
        <begin position="21"/>
        <end position="40"/>
    </location>
</feature>
<comment type="caution">
    <text evidence="2">The sequence shown here is derived from an EMBL/GenBank/DDBJ whole genome shotgun (WGS) entry which is preliminary data.</text>
</comment>
<evidence type="ECO:0000313" key="2">
    <source>
        <dbReference type="EMBL" id="KKL11728.1"/>
    </source>
</evidence>
<proteinExistence type="predicted"/>
<keyword evidence="1" id="KW-1133">Transmembrane helix</keyword>